<feature type="compositionally biased region" description="Basic and acidic residues" evidence="7">
    <location>
        <begin position="16"/>
        <end position="29"/>
    </location>
</feature>
<dbReference type="GO" id="GO:0000981">
    <property type="term" value="F:DNA-binding transcription factor activity, RNA polymerase II-specific"/>
    <property type="evidence" value="ECO:0007669"/>
    <property type="project" value="InterPro"/>
</dbReference>
<reference evidence="10" key="1">
    <citation type="submission" date="2025-08" db="UniProtKB">
        <authorList>
            <consortium name="RefSeq"/>
        </authorList>
    </citation>
    <scope>IDENTIFICATION</scope>
</reference>
<dbReference type="InterPro" id="IPR050848">
    <property type="entry name" value="Homeobox_TF"/>
</dbReference>
<dbReference type="CDD" id="cd00086">
    <property type="entry name" value="homeodomain"/>
    <property type="match status" value="1"/>
</dbReference>
<feature type="region of interest" description="Disordered" evidence="7">
    <location>
        <begin position="1"/>
        <end position="63"/>
    </location>
</feature>
<dbReference type="SUPFAM" id="SSF46689">
    <property type="entry name" value="Homeodomain-like"/>
    <property type="match status" value="1"/>
</dbReference>
<dbReference type="GeneID" id="117359754"/>
<dbReference type="Pfam" id="PF00046">
    <property type="entry name" value="Homeodomain"/>
    <property type="match status" value="1"/>
</dbReference>
<feature type="domain" description="Homeobox" evidence="8">
    <location>
        <begin position="55"/>
        <end position="115"/>
    </location>
</feature>
<evidence type="ECO:0000259" key="8">
    <source>
        <dbReference type="PROSITE" id="PS50071"/>
    </source>
</evidence>
<name>A0A6P8QP89_GEOSA</name>
<evidence type="ECO:0000256" key="4">
    <source>
        <dbReference type="ARBA" id="ARBA00023242"/>
    </source>
</evidence>
<dbReference type="PANTHER" id="PTHR24333:SF14">
    <property type="entry name" value="HOMEOBOX DOMAIN-CONTAINING PROTEIN"/>
    <property type="match status" value="1"/>
</dbReference>
<evidence type="ECO:0000256" key="1">
    <source>
        <dbReference type="ARBA" id="ARBA00004123"/>
    </source>
</evidence>
<keyword evidence="2 5" id="KW-0238">DNA-binding</keyword>
<dbReference type="AlphaFoldDB" id="A0A6P8QP89"/>
<evidence type="ECO:0000256" key="7">
    <source>
        <dbReference type="SAM" id="MobiDB-lite"/>
    </source>
</evidence>
<keyword evidence="4 5" id="KW-0539">Nucleus</keyword>
<comment type="subcellular location">
    <subcellularLocation>
        <location evidence="1 5 6">Nucleus</location>
    </subcellularLocation>
</comment>
<sequence length="238" mass="27321">MYDGSSARTLRPEAQGYEKGRRSPEKLSLEEQDSSGERGTPARAGASQEFQPQEDASARPRTKFSVKQLRELERSFQEHRYIGASEKRQLAKVLKLSEIQIKTWFQNRRMKFKRQTQDARVEAFFTSVLQSRYTCPEHQAPACPAQRAFSAPPCSLPTCNLRYSLLTPQPFLSVPGSFYSNILKGPLINEPKQKVRYAGEQCRKQLIMQHIWLHIANEYIGSHAVARNKNRKICMVTM</sequence>
<evidence type="ECO:0000256" key="2">
    <source>
        <dbReference type="ARBA" id="ARBA00023125"/>
    </source>
</evidence>
<keyword evidence="3 5" id="KW-0371">Homeobox</keyword>
<gene>
    <name evidence="10" type="primary">VENTX</name>
</gene>
<evidence type="ECO:0000313" key="9">
    <source>
        <dbReference type="Proteomes" id="UP000515159"/>
    </source>
</evidence>
<evidence type="ECO:0000256" key="5">
    <source>
        <dbReference type="PROSITE-ProRule" id="PRU00108"/>
    </source>
</evidence>
<protein>
    <submittedName>
        <fullName evidence="10">Homeobox protein VENTX</fullName>
    </submittedName>
</protein>
<dbReference type="InParanoid" id="A0A6P8QP89"/>
<dbReference type="InterPro" id="IPR001356">
    <property type="entry name" value="HD"/>
</dbReference>
<accession>A0A6P8QP89</accession>
<dbReference type="RefSeq" id="XP_033798864.1">
    <property type="nucleotide sequence ID" value="XM_033942973.1"/>
</dbReference>
<proteinExistence type="predicted"/>
<evidence type="ECO:0000256" key="3">
    <source>
        <dbReference type="ARBA" id="ARBA00023155"/>
    </source>
</evidence>
<dbReference type="OrthoDB" id="6159439at2759"/>
<keyword evidence="9" id="KW-1185">Reference proteome</keyword>
<dbReference type="PROSITE" id="PS50071">
    <property type="entry name" value="HOMEOBOX_2"/>
    <property type="match status" value="1"/>
</dbReference>
<dbReference type="InterPro" id="IPR009057">
    <property type="entry name" value="Homeodomain-like_sf"/>
</dbReference>
<dbReference type="PANTHER" id="PTHR24333">
    <property type="entry name" value="HOMEO BOX HB9 LIKE A-RELATED"/>
    <property type="match status" value="1"/>
</dbReference>
<dbReference type="GO" id="GO:0003677">
    <property type="term" value="F:DNA binding"/>
    <property type="evidence" value="ECO:0007669"/>
    <property type="project" value="UniProtKB-UniRule"/>
</dbReference>
<dbReference type="InterPro" id="IPR017970">
    <property type="entry name" value="Homeobox_CS"/>
</dbReference>
<dbReference type="CTD" id="27287"/>
<dbReference type="Proteomes" id="UP000515159">
    <property type="component" value="Chromosome 4"/>
</dbReference>
<dbReference type="KEGG" id="gsh:117359754"/>
<evidence type="ECO:0000313" key="10">
    <source>
        <dbReference type="RefSeq" id="XP_033798864.1"/>
    </source>
</evidence>
<dbReference type="FunCoup" id="A0A6P8QP89">
    <property type="interactions" value="511"/>
</dbReference>
<feature type="DNA-binding region" description="Homeobox" evidence="5">
    <location>
        <begin position="57"/>
        <end position="116"/>
    </location>
</feature>
<organism evidence="9 10">
    <name type="scientific">Geotrypetes seraphini</name>
    <name type="common">Gaboon caecilian</name>
    <name type="synonym">Caecilia seraphini</name>
    <dbReference type="NCBI Taxonomy" id="260995"/>
    <lineage>
        <taxon>Eukaryota</taxon>
        <taxon>Metazoa</taxon>
        <taxon>Chordata</taxon>
        <taxon>Craniata</taxon>
        <taxon>Vertebrata</taxon>
        <taxon>Euteleostomi</taxon>
        <taxon>Amphibia</taxon>
        <taxon>Gymnophiona</taxon>
        <taxon>Geotrypetes</taxon>
    </lineage>
</organism>
<dbReference type="Gene3D" id="1.10.10.60">
    <property type="entry name" value="Homeodomain-like"/>
    <property type="match status" value="1"/>
</dbReference>
<dbReference type="PROSITE" id="PS00027">
    <property type="entry name" value="HOMEOBOX_1"/>
    <property type="match status" value="1"/>
</dbReference>
<evidence type="ECO:0000256" key="6">
    <source>
        <dbReference type="RuleBase" id="RU000682"/>
    </source>
</evidence>
<dbReference type="SMART" id="SM00389">
    <property type="entry name" value="HOX"/>
    <property type="match status" value="1"/>
</dbReference>
<dbReference type="GO" id="GO:0005634">
    <property type="term" value="C:nucleus"/>
    <property type="evidence" value="ECO:0007669"/>
    <property type="project" value="UniProtKB-SubCell"/>
</dbReference>